<dbReference type="Pfam" id="PF04432">
    <property type="entry name" value="FrhB_FdhB_C"/>
    <property type="match status" value="1"/>
</dbReference>
<dbReference type="InterPro" id="IPR007525">
    <property type="entry name" value="FrhB_FdhB_C"/>
</dbReference>
<dbReference type="EMBL" id="CP070619">
    <property type="protein sequence ID" value="QSE89765.1"/>
    <property type="molecule type" value="Genomic_DNA"/>
</dbReference>
<evidence type="ECO:0000313" key="4">
    <source>
        <dbReference type="Proteomes" id="UP000662986"/>
    </source>
</evidence>
<keyword evidence="4" id="KW-1185">Reference proteome</keyword>
<proteinExistence type="predicted"/>
<dbReference type="InterPro" id="IPR045220">
    <property type="entry name" value="FRHB/FDHB/HCAR-like"/>
</dbReference>
<organism evidence="3 4">
    <name type="scientific">Rhodococcus pseudokoreensis</name>
    <dbReference type="NCBI Taxonomy" id="2811421"/>
    <lineage>
        <taxon>Bacteria</taxon>
        <taxon>Bacillati</taxon>
        <taxon>Actinomycetota</taxon>
        <taxon>Actinomycetes</taxon>
        <taxon>Mycobacteriales</taxon>
        <taxon>Nocardiaceae</taxon>
        <taxon>Rhodococcus</taxon>
    </lineage>
</organism>
<protein>
    <submittedName>
        <fullName evidence="3">Coenzyme F420 hydrogenase/dehydrogenase, beta subunit C-terminal domain</fullName>
    </submittedName>
</protein>
<accession>A0A974W332</accession>
<reference evidence="3 4" key="2">
    <citation type="journal article" date="2022" name="Arch. Microbiol.">
        <title>Rhodococcus pseudokoreensis sp. nov. isolated from the rhizosphere of young M26 apple rootstocks.</title>
        <authorList>
            <person name="Kampfer P."/>
            <person name="Glaeser S.P."/>
            <person name="Blom J."/>
            <person name="Wolf J."/>
            <person name="Benning S."/>
            <person name="Schloter M."/>
            <person name="Neumann-Schaal M."/>
        </authorList>
    </citation>
    <scope>NUCLEOTIDE SEQUENCE [LARGE SCALE GENOMIC DNA]</scope>
    <source>
        <strain evidence="3 4">R79</strain>
    </source>
</reference>
<dbReference type="PANTHER" id="PTHR31332">
    <property type="entry name" value="7-HYDROXYMETHYL CHLOROPHYLL A REDUCTASE, CHLOROPLASTIC"/>
    <property type="match status" value="1"/>
</dbReference>
<reference evidence="3 4" key="1">
    <citation type="journal article" date="2021" name="Microbiol. Resour. Announc.">
        <title>Complete Genome Sequences of Two Rhodococcus sp. Strains with Large and Linear Chromosomes, Isolated from Apple Rhizosphere.</title>
        <authorList>
            <person name="Benning S."/>
            <person name="Brugnone N."/>
            <person name="Siani R."/>
            <person name="Kublik S."/>
            <person name="Schloter M."/>
            <person name="Rad V."/>
        </authorList>
    </citation>
    <scope>NUCLEOTIDE SEQUENCE [LARGE SCALE GENOMIC DNA]</scope>
    <source>
        <strain evidence="3 4">R79</strain>
    </source>
</reference>
<evidence type="ECO:0000259" key="2">
    <source>
        <dbReference type="Pfam" id="PF04432"/>
    </source>
</evidence>
<dbReference type="Pfam" id="PF04422">
    <property type="entry name" value="FrhB_FdhB_N"/>
    <property type="match status" value="1"/>
</dbReference>
<dbReference type="Proteomes" id="UP000662986">
    <property type="component" value="Chromosome"/>
</dbReference>
<gene>
    <name evidence="3" type="ORF">JWS13_14570</name>
</gene>
<feature type="domain" description="Coenzyme F420 hydrogenase/dehydrogenase beta subunit N-terminal" evidence="1">
    <location>
        <begin position="92"/>
        <end position="167"/>
    </location>
</feature>
<sequence length="403" mass="42758">MTRTLEDAVRRVVVNGNCTGCGGCTLVSSRIEMQLDAAGYMRPSFTAVASDPGTDREERALFDATCPGKRVRAPELPGGTAHAVFGRHVSVWKAWATDENVRESGSSGGVLTALAGWLVETGQTKSVIGSSPGGGPTRSVPIQIVSKDQALRAAGSRYAPVSNIPLLAAGAADTALIGKPCEATAARQYFDATGASQANHPILLSFFCAGTPSQQATDTLVEELGFTTEGVTALRYRGNGWPGTFAVHSESDVRELSYDESWGQHLGRRLQWRCKLCVDGTGGHADIAVGDYWRCDERGYPVFDDADGVSVAIARTRRGHELLLDAERRGILHLEEIAIDSVVPVQPLQVGRKLTLAGRLLGRLAGGRRVPRYTGYGLLALAARTPVAALRSAAGTFVRTISG</sequence>
<feature type="domain" description="Coenzyme F420 hydrogenase/dehydrogenase beta subunit C-terminal" evidence="2">
    <location>
        <begin position="175"/>
        <end position="337"/>
    </location>
</feature>
<name>A0A974W332_9NOCA</name>
<dbReference type="PANTHER" id="PTHR31332:SF0">
    <property type="entry name" value="7-HYDROXYMETHYL CHLOROPHYLL A REDUCTASE, CHLOROPLASTIC"/>
    <property type="match status" value="1"/>
</dbReference>
<dbReference type="RefSeq" id="WP_206006217.1">
    <property type="nucleotide sequence ID" value="NZ_CP070619.1"/>
</dbReference>
<dbReference type="InterPro" id="IPR007516">
    <property type="entry name" value="Co_F420_Hydgase/DH_bsu_N"/>
</dbReference>
<evidence type="ECO:0000259" key="1">
    <source>
        <dbReference type="Pfam" id="PF04422"/>
    </source>
</evidence>
<evidence type="ECO:0000313" key="3">
    <source>
        <dbReference type="EMBL" id="QSE89765.1"/>
    </source>
</evidence>